<dbReference type="SUPFAM" id="SSF56300">
    <property type="entry name" value="Metallo-dependent phosphatases"/>
    <property type="match status" value="1"/>
</dbReference>
<dbReference type="AlphaFoldDB" id="A0A2R6XYD6"/>
<dbReference type="GO" id="GO:0000166">
    <property type="term" value="F:nucleotide binding"/>
    <property type="evidence" value="ECO:0007669"/>
    <property type="project" value="UniProtKB-KW"/>
</dbReference>
<dbReference type="InterPro" id="IPR004843">
    <property type="entry name" value="Calcineurin-like_PHP"/>
</dbReference>
<proteinExistence type="inferred from homology"/>
<dbReference type="SUPFAM" id="SSF55816">
    <property type="entry name" value="5'-nucleotidase (syn. UDP-sugar hydrolase), C-terminal domain"/>
    <property type="match status" value="1"/>
</dbReference>
<dbReference type="InterPro" id="IPR036907">
    <property type="entry name" value="5'-Nucleotdase_C_sf"/>
</dbReference>
<sequence length="548" mass="61793">MYPIISGLAAGERVYAKDWKVPPKKVVQLTFLHTTDIHGQMLTHPEMFRVNGRNVFQQAGGLSRLKTLFKLVKAENPGNVFIVDTGDCYQGSAVAALSKGKAMVEAMNHMGYDLGIPGNWEVVYGPEKIVELSVGYNFPAICSNMVWDEEGLDPGYPLYPNYFVTEMGGVRIGFIGYNDPLTKMRQAPSYHRGIQFTFPEETAPRLVDLLRSRYKCDLVICLAHMGLAQQVHFAKKAESAGIDFIFGGDTHQRTYDPITLGRVPVTESGAFGSFVGRLDILVEDRKVKDYKYELIPVLAEHYVEDEAVKATVEDIRRPYLPVISRKIGETKTYLYRYNVLENPIDNLITDAIREYAQCDIGISNGFRFAPPVAPGPITVEDIWNWIPVNAPLKTGQAKGSQIRQWMEKELNNVFTNDIPKRVGGWVVRFSGMKVKMYIDRPMGKRVVSIEVNGQPLDPNRIYTLAACDREGDPEDMLCRIRPVTSPKVEDIDLHTVIEQYIQKHSPIEYGIEGRVIALDARSVYPEGEGLNEQEVYNEPVPGTRYVFR</sequence>
<dbReference type="Gene3D" id="3.60.21.10">
    <property type="match status" value="1"/>
</dbReference>
<organism evidence="5 6">
    <name type="scientific">Candidatus Carbonibacillus altaicus</name>
    <dbReference type="NCBI Taxonomy" id="2163959"/>
    <lineage>
        <taxon>Bacteria</taxon>
        <taxon>Bacillati</taxon>
        <taxon>Bacillota</taxon>
        <taxon>Bacilli</taxon>
        <taxon>Bacillales</taxon>
        <taxon>Candidatus Carbonibacillus</taxon>
    </lineage>
</organism>
<dbReference type="Gene3D" id="3.90.780.10">
    <property type="entry name" value="5'-Nucleotidase, C-terminal domain"/>
    <property type="match status" value="1"/>
</dbReference>
<comment type="caution">
    <text evidence="5">The sequence shown here is derived from an EMBL/GenBank/DDBJ whole genome shotgun (WGS) entry which is preliminary data.</text>
</comment>
<accession>A0A2R6XYD6</accession>
<dbReference type="PANTHER" id="PTHR11575">
    <property type="entry name" value="5'-NUCLEOTIDASE-RELATED"/>
    <property type="match status" value="1"/>
</dbReference>
<evidence type="ECO:0000259" key="3">
    <source>
        <dbReference type="Pfam" id="PF00149"/>
    </source>
</evidence>
<dbReference type="GO" id="GO:0009166">
    <property type="term" value="P:nucleotide catabolic process"/>
    <property type="evidence" value="ECO:0007669"/>
    <property type="project" value="InterPro"/>
</dbReference>
<reference evidence="6" key="1">
    <citation type="journal article" date="2018" name="Sci. Rep.">
        <title>Lignite coal burning seam in the remote Altai Mountains harbors a hydrogen-driven thermophilic microbial community.</title>
        <authorList>
            <person name="Kadnikov V.V."/>
            <person name="Mardanov A.V."/>
            <person name="Ivasenko D.A."/>
            <person name="Antsiferov D.V."/>
            <person name="Beletsky A.V."/>
            <person name="Karnachuk O.V."/>
            <person name="Ravin N.V."/>
        </authorList>
    </citation>
    <scope>NUCLEOTIDE SEQUENCE [LARGE SCALE GENOMIC DNA]</scope>
</reference>
<name>A0A2R6XYD6_9BACL</name>
<dbReference type="InterPro" id="IPR006179">
    <property type="entry name" value="5_nucleotidase/apyrase"/>
</dbReference>
<dbReference type="PRINTS" id="PR01607">
    <property type="entry name" value="APYRASEFAMLY"/>
</dbReference>
<dbReference type="InterPro" id="IPR029052">
    <property type="entry name" value="Metallo-depent_PP-like"/>
</dbReference>
<gene>
    <name evidence="5" type="ORF">BSOLF_2112</name>
</gene>
<keyword evidence="2" id="KW-0547">Nucleotide-binding</keyword>
<dbReference type="Pfam" id="PF02872">
    <property type="entry name" value="5_nucleotid_C"/>
    <property type="match status" value="1"/>
</dbReference>
<protein>
    <submittedName>
        <fullName evidence="5">5'-nucleotidase</fullName>
    </submittedName>
</protein>
<dbReference type="InterPro" id="IPR008334">
    <property type="entry name" value="5'-Nucleotdase_C"/>
</dbReference>
<comment type="similarity">
    <text evidence="2">Belongs to the 5'-nucleotidase family.</text>
</comment>
<evidence type="ECO:0000256" key="2">
    <source>
        <dbReference type="RuleBase" id="RU362119"/>
    </source>
</evidence>
<dbReference type="GO" id="GO:0030288">
    <property type="term" value="C:outer membrane-bounded periplasmic space"/>
    <property type="evidence" value="ECO:0007669"/>
    <property type="project" value="TreeGrafter"/>
</dbReference>
<keyword evidence="1" id="KW-0732">Signal</keyword>
<evidence type="ECO:0000259" key="4">
    <source>
        <dbReference type="Pfam" id="PF02872"/>
    </source>
</evidence>
<dbReference type="PANTHER" id="PTHR11575:SF42">
    <property type="entry name" value="SULFUR OXIDATION PROTEIN SOXB"/>
    <property type="match status" value="1"/>
</dbReference>
<dbReference type="Proteomes" id="UP000244338">
    <property type="component" value="Unassembled WGS sequence"/>
</dbReference>
<evidence type="ECO:0000313" key="6">
    <source>
        <dbReference type="Proteomes" id="UP000244338"/>
    </source>
</evidence>
<dbReference type="GO" id="GO:0016787">
    <property type="term" value="F:hydrolase activity"/>
    <property type="evidence" value="ECO:0007669"/>
    <property type="project" value="UniProtKB-KW"/>
</dbReference>
<feature type="domain" description="5'-Nucleotidase C-terminal" evidence="4">
    <location>
        <begin position="327"/>
        <end position="466"/>
    </location>
</feature>
<feature type="domain" description="Calcineurin-like phosphoesterase" evidence="3">
    <location>
        <begin position="30"/>
        <end position="252"/>
    </location>
</feature>
<dbReference type="EMBL" id="PEBX01000115">
    <property type="protein sequence ID" value="PTQ55444.1"/>
    <property type="molecule type" value="Genomic_DNA"/>
</dbReference>
<evidence type="ECO:0000313" key="5">
    <source>
        <dbReference type="EMBL" id="PTQ55444.1"/>
    </source>
</evidence>
<dbReference type="Pfam" id="PF00149">
    <property type="entry name" value="Metallophos"/>
    <property type="match status" value="1"/>
</dbReference>
<evidence type="ECO:0000256" key="1">
    <source>
        <dbReference type="ARBA" id="ARBA00022729"/>
    </source>
</evidence>
<keyword evidence="2" id="KW-0378">Hydrolase</keyword>